<name>A0A917LRV8_9GAMM</name>
<dbReference type="RefSeq" id="WP_068809919.1">
    <property type="nucleotide sequence ID" value="NZ_BMIY01000003.1"/>
</dbReference>
<dbReference type="AlphaFoldDB" id="A0A917LRV8"/>
<evidence type="ECO:0000259" key="9">
    <source>
        <dbReference type="Pfam" id="PF07291"/>
    </source>
</evidence>
<proteinExistence type="predicted"/>
<comment type="subcellular location">
    <subcellularLocation>
        <location evidence="2">Membrane</location>
        <topology evidence="2">Multi-pass membrane protein</topology>
    </subcellularLocation>
</comment>
<dbReference type="GO" id="GO:0030416">
    <property type="term" value="P:methylamine metabolic process"/>
    <property type="evidence" value="ECO:0007669"/>
    <property type="project" value="InterPro"/>
</dbReference>
<evidence type="ECO:0000256" key="8">
    <source>
        <dbReference type="SAM" id="Phobius"/>
    </source>
</evidence>
<sequence length="174" mass="18892">MIDPMIPLVIASSLAVLFLLAARHKIIAQPRFAAQLFAYHILPDVLVKPVAKVLPWIEIAVGAGLLFAMTRPFAAVAAATMLVMYLLAMAVNLVRGRAEIDCGCGDTPQSLSVWLLLRNAVLAVAALMLLTPVASRPLSLLDFTFAMMFIGACCASYQMLEQLTRNHTLIARKE</sequence>
<evidence type="ECO:0000256" key="2">
    <source>
        <dbReference type="ARBA" id="ARBA00004141"/>
    </source>
</evidence>
<keyword evidence="5 8" id="KW-0812">Transmembrane</keyword>
<evidence type="ECO:0000256" key="5">
    <source>
        <dbReference type="ARBA" id="ARBA00022692"/>
    </source>
</evidence>
<keyword evidence="7 8" id="KW-0472">Membrane</keyword>
<comment type="function">
    <text evidence="1">May be specifically involved in the processing, transport, and/or maturation of the MADH beta-subunit.</text>
</comment>
<dbReference type="Pfam" id="PF07291">
    <property type="entry name" value="MauE"/>
    <property type="match status" value="1"/>
</dbReference>
<evidence type="ECO:0000313" key="11">
    <source>
        <dbReference type="Proteomes" id="UP000627715"/>
    </source>
</evidence>
<comment type="caution">
    <text evidence="10">The sequence shown here is derived from an EMBL/GenBank/DDBJ whole genome shotgun (WGS) entry which is preliminary data.</text>
</comment>
<evidence type="ECO:0000256" key="3">
    <source>
        <dbReference type="ARBA" id="ARBA00004856"/>
    </source>
</evidence>
<feature type="transmembrane region" description="Helical" evidence="8">
    <location>
        <begin position="140"/>
        <end position="160"/>
    </location>
</feature>
<reference evidence="10" key="1">
    <citation type="journal article" date="2014" name="Int. J. Syst. Evol. Microbiol.">
        <title>Complete genome sequence of Corynebacterium casei LMG S-19264T (=DSM 44701T), isolated from a smear-ripened cheese.</title>
        <authorList>
            <consortium name="US DOE Joint Genome Institute (JGI-PGF)"/>
            <person name="Walter F."/>
            <person name="Albersmeier A."/>
            <person name="Kalinowski J."/>
            <person name="Ruckert C."/>
        </authorList>
    </citation>
    <scope>NUCLEOTIDE SEQUENCE</scope>
    <source>
        <strain evidence="10">CGMCC 1.15425</strain>
    </source>
</reference>
<protein>
    <recommendedName>
        <fullName evidence="4">Methylamine utilization protein MauE</fullName>
    </recommendedName>
</protein>
<feature type="transmembrane region" description="Helical" evidence="8">
    <location>
        <begin position="73"/>
        <end position="94"/>
    </location>
</feature>
<evidence type="ECO:0000256" key="7">
    <source>
        <dbReference type="ARBA" id="ARBA00023136"/>
    </source>
</evidence>
<dbReference type="GO" id="GO:0016020">
    <property type="term" value="C:membrane"/>
    <property type="evidence" value="ECO:0007669"/>
    <property type="project" value="UniProtKB-SubCell"/>
</dbReference>
<dbReference type="EMBL" id="BMIY01000003">
    <property type="protein sequence ID" value="GGG53380.1"/>
    <property type="molecule type" value="Genomic_DNA"/>
</dbReference>
<keyword evidence="6 8" id="KW-1133">Transmembrane helix</keyword>
<dbReference type="OrthoDB" id="4462029at2"/>
<gene>
    <name evidence="10" type="ORF">GCM10011403_08180</name>
</gene>
<evidence type="ECO:0000256" key="4">
    <source>
        <dbReference type="ARBA" id="ARBA00019078"/>
    </source>
</evidence>
<dbReference type="Proteomes" id="UP000627715">
    <property type="component" value="Unassembled WGS sequence"/>
</dbReference>
<comment type="pathway">
    <text evidence="3">One-carbon metabolism; methylamine degradation.</text>
</comment>
<organism evidence="10 11">
    <name type="scientific">Pseudohongiella nitratireducens</name>
    <dbReference type="NCBI Taxonomy" id="1768907"/>
    <lineage>
        <taxon>Bacteria</taxon>
        <taxon>Pseudomonadati</taxon>
        <taxon>Pseudomonadota</taxon>
        <taxon>Gammaproteobacteria</taxon>
        <taxon>Pseudomonadales</taxon>
        <taxon>Pseudohongiellaceae</taxon>
        <taxon>Pseudohongiella</taxon>
    </lineage>
</organism>
<feature type="transmembrane region" description="Helical" evidence="8">
    <location>
        <begin position="115"/>
        <end position="134"/>
    </location>
</feature>
<dbReference type="InterPro" id="IPR009908">
    <property type="entry name" value="Methylamine_util_MauE"/>
</dbReference>
<keyword evidence="11" id="KW-1185">Reference proteome</keyword>
<evidence type="ECO:0000256" key="1">
    <source>
        <dbReference type="ARBA" id="ARBA00003475"/>
    </source>
</evidence>
<evidence type="ECO:0000256" key="6">
    <source>
        <dbReference type="ARBA" id="ARBA00022989"/>
    </source>
</evidence>
<accession>A0A917LRV8</accession>
<evidence type="ECO:0000313" key="10">
    <source>
        <dbReference type="EMBL" id="GGG53380.1"/>
    </source>
</evidence>
<reference evidence="10" key="2">
    <citation type="submission" date="2020-09" db="EMBL/GenBank/DDBJ databases">
        <authorList>
            <person name="Sun Q."/>
            <person name="Zhou Y."/>
        </authorList>
    </citation>
    <scope>NUCLEOTIDE SEQUENCE</scope>
    <source>
        <strain evidence="10">CGMCC 1.15425</strain>
    </source>
</reference>
<feature type="domain" description="Methylamine utilisation protein MauE" evidence="9">
    <location>
        <begin position="5"/>
        <end position="130"/>
    </location>
</feature>